<dbReference type="Proteomes" id="UP000305451">
    <property type="component" value="Unassembled WGS sequence"/>
</dbReference>
<evidence type="ECO:0000256" key="1">
    <source>
        <dbReference type="SAM" id="MobiDB-lite"/>
    </source>
</evidence>
<gene>
    <name evidence="3" type="ORF">E5162_12590</name>
</gene>
<comment type="caution">
    <text evidence="3">The sequence shown here is derived from an EMBL/GenBank/DDBJ whole genome shotgun (WGS) entry which is preliminary data.</text>
</comment>
<reference evidence="3 4" key="1">
    <citation type="journal article" date="2013" name="Int. J. Syst. Evol. Microbiol.">
        <title>Marinicauda pacifica gen. nov., sp. nov., a prosthecate alphaproteobacterium of the family Hyphomonadaceae isolated from deep seawater.</title>
        <authorList>
            <person name="Zhang X.Y."/>
            <person name="Li G.W."/>
            <person name="Wang C.S."/>
            <person name="Zhang Y.J."/>
            <person name="Xu X.W."/>
            <person name="Li H."/>
            <person name="Liu A."/>
            <person name="Liu C."/>
            <person name="Xie B.B."/>
            <person name="Qin Q.L."/>
            <person name="Xu Z."/>
            <person name="Chen X.L."/>
            <person name="Zhou B.C."/>
            <person name="Zhang Y.Z."/>
        </authorList>
    </citation>
    <scope>NUCLEOTIDE SEQUENCE [LARGE SCALE GENOMIC DNA]</scope>
    <source>
        <strain evidence="3 4">P-1 km-3</strain>
    </source>
</reference>
<feature type="transmembrane region" description="Helical" evidence="2">
    <location>
        <begin position="46"/>
        <end position="66"/>
    </location>
</feature>
<accession>A0A4S2HA49</accession>
<dbReference type="AlphaFoldDB" id="A0A4S2HA49"/>
<keyword evidence="2" id="KW-0472">Membrane</keyword>
<dbReference type="Pfam" id="PF10003">
    <property type="entry name" value="DUF2244"/>
    <property type="match status" value="1"/>
</dbReference>
<keyword evidence="4" id="KW-1185">Reference proteome</keyword>
<dbReference type="OrthoDB" id="9808190at2"/>
<organism evidence="3 4">
    <name type="scientific">Marinicauda pacifica</name>
    <dbReference type="NCBI Taxonomy" id="1133559"/>
    <lineage>
        <taxon>Bacteria</taxon>
        <taxon>Pseudomonadati</taxon>
        <taxon>Pseudomonadota</taxon>
        <taxon>Alphaproteobacteria</taxon>
        <taxon>Maricaulales</taxon>
        <taxon>Maricaulaceae</taxon>
        <taxon>Marinicauda</taxon>
    </lineage>
</organism>
<name>A0A4S2HA49_9PROT</name>
<sequence>MERRATYETWPAEATGRGLGTLPGAEGRVLFDAHIRPNRSLPNPGFHALMIALVALSFTAGMAFLLMGAWPVVGFFGLDVLLVWLFFKLNYRDGRRLEIVRVTEQDIHVARRGPTGLETRFRLPSAWTRVELVGKGEPDVQARLNSQGRSLIVGALLSPKERESLADAIRGALDAARRARGPQPGPQETGGAPG</sequence>
<proteinExistence type="predicted"/>
<protein>
    <submittedName>
        <fullName evidence="3">DUF2244 domain-containing protein</fullName>
    </submittedName>
</protein>
<feature type="transmembrane region" description="Helical" evidence="2">
    <location>
        <begin position="72"/>
        <end position="91"/>
    </location>
</feature>
<keyword evidence="2" id="KW-0812">Transmembrane</keyword>
<dbReference type="EMBL" id="SRXV01000003">
    <property type="protein sequence ID" value="TGY92468.1"/>
    <property type="molecule type" value="Genomic_DNA"/>
</dbReference>
<dbReference type="RefSeq" id="WP_135945603.1">
    <property type="nucleotide sequence ID" value="NZ_BMEI01000003.1"/>
</dbReference>
<evidence type="ECO:0000313" key="4">
    <source>
        <dbReference type="Proteomes" id="UP000305451"/>
    </source>
</evidence>
<evidence type="ECO:0000256" key="2">
    <source>
        <dbReference type="SAM" id="Phobius"/>
    </source>
</evidence>
<keyword evidence="2" id="KW-1133">Transmembrane helix</keyword>
<dbReference type="InterPro" id="IPR019253">
    <property type="entry name" value="DUF2244_TM"/>
</dbReference>
<feature type="region of interest" description="Disordered" evidence="1">
    <location>
        <begin position="175"/>
        <end position="194"/>
    </location>
</feature>
<evidence type="ECO:0000313" key="3">
    <source>
        <dbReference type="EMBL" id="TGY92468.1"/>
    </source>
</evidence>